<evidence type="ECO:0000313" key="2">
    <source>
        <dbReference type="Proteomes" id="UP000799439"/>
    </source>
</evidence>
<protein>
    <submittedName>
        <fullName evidence="1">Uncharacterized protein</fullName>
    </submittedName>
</protein>
<dbReference type="EMBL" id="ML996093">
    <property type="protein sequence ID" value="KAF2148181.1"/>
    <property type="molecule type" value="Genomic_DNA"/>
</dbReference>
<dbReference type="Proteomes" id="UP000799439">
    <property type="component" value="Unassembled WGS sequence"/>
</dbReference>
<comment type="caution">
    <text evidence="1">The sequence shown here is derived from an EMBL/GenBank/DDBJ whole genome shotgun (WGS) entry which is preliminary data.</text>
</comment>
<reference evidence="1" key="1">
    <citation type="journal article" date="2020" name="Stud. Mycol.">
        <title>101 Dothideomycetes genomes: a test case for predicting lifestyles and emergence of pathogens.</title>
        <authorList>
            <person name="Haridas S."/>
            <person name="Albert R."/>
            <person name="Binder M."/>
            <person name="Bloem J."/>
            <person name="Labutti K."/>
            <person name="Salamov A."/>
            <person name="Andreopoulos B."/>
            <person name="Baker S."/>
            <person name="Barry K."/>
            <person name="Bills G."/>
            <person name="Bluhm B."/>
            <person name="Cannon C."/>
            <person name="Castanera R."/>
            <person name="Culley D."/>
            <person name="Daum C."/>
            <person name="Ezra D."/>
            <person name="Gonzalez J."/>
            <person name="Henrissat B."/>
            <person name="Kuo A."/>
            <person name="Liang C."/>
            <person name="Lipzen A."/>
            <person name="Lutzoni F."/>
            <person name="Magnuson J."/>
            <person name="Mondo S."/>
            <person name="Nolan M."/>
            <person name="Ohm R."/>
            <person name="Pangilinan J."/>
            <person name="Park H.-J."/>
            <person name="Ramirez L."/>
            <person name="Alfaro M."/>
            <person name="Sun H."/>
            <person name="Tritt A."/>
            <person name="Yoshinaga Y."/>
            <person name="Zwiers L.-H."/>
            <person name="Turgeon B."/>
            <person name="Goodwin S."/>
            <person name="Spatafora J."/>
            <person name="Crous P."/>
            <person name="Grigoriev I."/>
        </authorList>
    </citation>
    <scope>NUCLEOTIDE SEQUENCE</scope>
    <source>
        <strain evidence="1">CBS 260.36</strain>
    </source>
</reference>
<sequence>MVVLPCSVSAFHRRAKGCQRAVRARANRGQQAKQLPVPESITSRRLIRLIFYLCAHYCAQSILLHPPDRERRQSRALGAAAQTPPNLVRISALTRRSCTSEAHAVATLLCCALFSQPELHWPQNPLLHPIPSHPIRSRAHHSHITFVHPSRVGFSSLLLSFSISPPSWICSPVHVSPFRPCYLHLLALLS</sequence>
<accession>A0A9P4MHS5</accession>
<dbReference type="AlphaFoldDB" id="A0A9P4MHS5"/>
<gene>
    <name evidence="1" type="ORF">K461DRAFT_57969</name>
</gene>
<evidence type="ECO:0000313" key="1">
    <source>
        <dbReference type="EMBL" id="KAF2148181.1"/>
    </source>
</evidence>
<organism evidence="1 2">
    <name type="scientific">Myriangium duriaei CBS 260.36</name>
    <dbReference type="NCBI Taxonomy" id="1168546"/>
    <lineage>
        <taxon>Eukaryota</taxon>
        <taxon>Fungi</taxon>
        <taxon>Dikarya</taxon>
        <taxon>Ascomycota</taxon>
        <taxon>Pezizomycotina</taxon>
        <taxon>Dothideomycetes</taxon>
        <taxon>Dothideomycetidae</taxon>
        <taxon>Myriangiales</taxon>
        <taxon>Myriangiaceae</taxon>
        <taxon>Myriangium</taxon>
    </lineage>
</organism>
<name>A0A9P4MHS5_9PEZI</name>
<proteinExistence type="predicted"/>
<keyword evidence="2" id="KW-1185">Reference proteome</keyword>